<evidence type="ECO:0000256" key="1">
    <source>
        <dbReference type="SAM" id="MobiDB-lite"/>
    </source>
</evidence>
<dbReference type="EnsemblProtists" id="EOD21512">
    <property type="protein sequence ID" value="EOD21512"/>
    <property type="gene ID" value="EMIHUDRAFT_117142"/>
</dbReference>
<dbReference type="RefSeq" id="XP_005773941.1">
    <property type="nucleotide sequence ID" value="XM_005773884.1"/>
</dbReference>
<protein>
    <recommendedName>
        <fullName evidence="2">Nucleotide-diphospho-sugar transferase domain-containing protein</fullName>
    </recommendedName>
</protein>
<feature type="domain" description="Nucleotide-diphospho-sugar transferase" evidence="2">
    <location>
        <begin position="174"/>
        <end position="436"/>
    </location>
</feature>
<organism evidence="3 4">
    <name type="scientific">Emiliania huxleyi (strain CCMP1516)</name>
    <dbReference type="NCBI Taxonomy" id="280463"/>
    <lineage>
        <taxon>Eukaryota</taxon>
        <taxon>Haptista</taxon>
        <taxon>Haptophyta</taxon>
        <taxon>Prymnesiophyceae</taxon>
        <taxon>Isochrysidales</taxon>
        <taxon>Noelaerhabdaceae</taxon>
        <taxon>Emiliania</taxon>
    </lineage>
</organism>
<feature type="compositionally biased region" description="Low complexity" evidence="1">
    <location>
        <begin position="120"/>
        <end position="130"/>
    </location>
</feature>
<dbReference type="GO" id="GO:0052636">
    <property type="term" value="F:arabinosyltransferase activity"/>
    <property type="evidence" value="ECO:0007669"/>
    <property type="project" value="TreeGrafter"/>
</dbReference>
<feature type="region of interest" description="Disordered" evidence="1">
    <location>
        <begin position="52"/>
        <end position="77"/>
    </location>
</feature>
<dbReference type="GeneID" id="17267056"/>
<dbReference type="HOGENOM" id="CLU_022786_0_0_1"/>
<dbReference type="PaxDb" id="2903-EOD21512"/>
<dbReference type="Proteomes" id="UP000013827">
    <property type="component" value="Unassembled WGS sequence"/>
</dbReference>
<evidence type="ECO:0000313" key="3">
    <source>
        <dbReference type="EnsemblProtists" id="EOD21512"/>
    </source>
</evidence>
<evidence type="ECO:0000259" key="2">
    <source>
        <dbReference type="Pfam" id="PF03407"/>
    </source>
</evidence>
<dbReference type="PANTHER" id="PTHR46936:SF1">
    <property type="entry name" value="ARABINOSYLTRANSFERASE XEG113"/>
    <property type="match status" value="1"/>
</dbReference>
<dbReference type="InterPro" id="IPR005069">
    <property type="entry name" value="Nucl-diP-sugar_transferase"/>
</dbReference>
<proteinExistence type="predicted"/>
<dbReference type="eggNOG" id="ENOG502SJQR">
    <property type="taxonomic scope" value="Eukaryota"/>
</dbReference>
<evidence type="ECO:0000313" key="4">
    <source>
        <dbReference type="Proteomes" id="UP000013827"/>
    </source>
</evidence>
<name>A0A0D3JDC7_EMIH1</name>
<accession>A0A0D3JDC7</accession>
<reference evidence="3" key="2">
    <citation type="submission" date="2024-10" db="UniProtKB">
        <authorList>
            <consortium name="EnsemblProtists"/>
        </authorList>
    </citation>
    <scope>IDENTIFICATION</scope>
</reference>
<dbReference type="Pfam" id="PF03407">
    <property type="entry name" value="Nucleotid_trans"/>
    <property type="match status" value="1"/>
</dbReference>
<dbReference type="PANTHER" id="PTHR46936">
    <property type="entry name" value="ARABINOSYLTRANSFERASE XEG113"/>
    <property type="match status" value="1"/>
</dbReference>
<keyword evidence="4" id="KW-1185">Reference proteome</keyword>
<dbReference type="GO" id="GO:0005794">
    <property type="term" value="C:Golgi apparatus"/>
    <property type="evidence" value="ECO:0007669"/>
    <property type="project" value="TreeGrafter"/>
</dbReference>
<dbReference type="InterPro" id="IPR053250">
    <property type="entry name" value="Glycosyltransferase_77"/>
</dbReference>
<reference evidence="4" key="1">
    <citation type="journal article" date="2013" name="Nature">
        <title>Pan genome of the phytoplankton Emiliania underpins its global distribution.</title>
        <authorList>
            <person name="Read B.A."/>
            <person name="Kegel J."/>
            <person name="Klute M.J."/>
            <person name="Kuo A."/>
            <person name="Lefebvre S.C."/>
            <person name="Maumus F."/>
            <person name="Mayer C."/>
            <person name="Miller J."/>
            <person name="Monier A."/>
            <person name="Salamov A."/>
            <person name="Young J."/>
            <person name="Aguilar M."/>
            <person name="Claverie J.M."/>
            <person name="Frickenhaus S."/>
            <person name="Gonzalez K."/>
            <person name="Herman E.K."/>
            <person name="Lin Y.C."/>
            <person name="Napier J."/>
            <person name="Ogata H."/>
            <person name="Sarno A.F."/>
            <person name="Shmutz J."/>
            <person name="Schroeder D."/>
            <person name="de Vargas C."/>
            <person name="Verret F."/>
            <person name="von Dassow P."/>
            <person name="Valentin K."/>
            <person name="Van de Peer Y."/>
            <person name="Wheeler G."/>
            <person name="Dacks J.B."/>
            <person name="Delwiche C.F."/>
            <person name="Dyhrman S.T."/>
            <person name="Glockner G."/>
            <person name="John U."/>
            <person name="Richards T."/>
            <person name="Worden A.Z."/>
            <person name="Zhang X."/>
            <person name="Grigoriev I.V."/>
            <person name="Allen A.E."/>
            <person name="Bidle K."/>
            <person name="Borodovsky M."/>
            <person name="Bowler C."/>
            <person name="Brownlee C."/>
            <person name="Cock J.M."/>
            <person name="Elias M."/>
            <person name="Gladyshev V.N."/>
            <person name="Groth M."/>
            <person name="Guda C."/>
            <person name="Hadaegh A."/>
            <person name="Iglesias-Rodriguez M.D."/>
            <person name="Jenkins J."/>
            <person name="Jones B.M."/>
            <person name="Lawson T."/>
            <person name="Leese F."/>
            <person name="Lindquist E."/>
            <person name="Lobanov A."/>
            <person name="Lomsadze A."/>
            <person name="Malik S.B."/>
            <person name="Marsh M.E."/>
            <person name="Mackinder L."/>
            <person name="Mock T."/>
            <person name="Mueller-Roeber B."/>
            <person name="Pagarete A."/>
            <person name="Parker M."/>
            <person name="Probert I."/>
            <person name="Quesneville H."/>
            <person name="Raines C."/>
            <person name="Rensing S.A."/>
            <person name="Riano-Pachon D.M."/>
            <person name="Richier S."/>
            <person name="Rokitta S."/>
            <person name="Shiraiwa Y."/>
            <person name="Soanes D.M."/>
            <person name="van der Giezen M."/>
            <person name="Wahlund T.M."/>
            <person name="Williams B."/>
            <person name="Wilson W."/>
            <person name="Wolfe G."/>
            <person name="Wurch L.L."/>
        </authorList>
    </citation>
    <scope>NUCLEOTIDE SEQUENCE</scope>
</reference>
<feature type="region of interest" description="Disordered" evidence="1">
    <location>
        <begin position="703"/>
        <end position="731"/>
    </location>
</feature>
<dbReference type="AlphaFoldDB" id="A0A0D3JDC7"/>
<sequence length="731" mass="80709">MPSAARLSTVLAAGVFFLVAMNVLFDARGETHRQVAVSERPTEALTRIRREQSAMQRALGGAPGASDPPAQRSSAAAQLPVTAVQHPATPAAAPRPQAGIVAQPQPVKPVPGPASDEAKALAAANGGASKLPPPLDKLEPGTDIFVSFSSASMSPFALNWVANLRHARGERAGIHELMVGALDEGMTKICEEHGIPTLSIEANSIKNRGAANLRFDYSAYKRMAAMKVQFYSNILRLGFNVWACDADTAWMAHPAPSAREAPCGGGAQRHSCRREQAPFVNEYPMQYVDILTTTDCIDVEGDTKGGCWHVDHNTGLVYMRARQGVLDFTAAWKQKIETTRDVMIRDQAALNLLMREGFRSKEWEPPPDPQGRTKARPIYKAWNDRLKIARLPLRYFANGHTFFVQRMYARKEADGSDHPPPFALHMTYQYGDSSKFAYGKRQRMREARVWWVDPPSYFSEGRYLAVAPEGAALPIDTLPNSVTTAEAAGRFNKEDSHLRETLRDALGLATALNRTLVGGAFGMTLPFDCPADHILPLVGWFEQGVAFREPGFLTDPRLSPDIKSSWVRVDAPPMSASQARDALRPYEHVRVLEFKSTFRKFCGFEDATAGASFERVAKAVVPYHRTFCAEDWTPESCVGPRKGCVPFYAPCCHGSPGRHFPCVYLNKPPDFKGHAISDRPAFCPAPDPHGSTPAVHEERVVDYPDLSPNPRSRQFHKIVDDFRKKPGRQKR</sequence>
<feature type="region of interest" description="Disordered" evidence="1">
    <location>
        <begin position="102"/>
        <end position="136"/>
    </location>
</feature>
<dbReference type="KEGG" id="ehx:EMIHUDRAFT_117142"/>